<sequence>MDPTEFRRQVVRRLRYGLNVVALERDLVPPEGPFDVALTNGLAAIVAHDHPGKEKDSKGRMLPASALLKILEDAGAPVDFPALREALVDVTQPMRHARADDEFLLPTQRHLRALVDLDSHAALLVLDLARVAGRVETLVMNLYEDAAGEATGIDFMSPEDRLLRPDLEACDECGRMTFWPDGHDEFGGTNSTGRCVACGYERTAEAAEKLALEAEYERYMAKD</sequence>
<proteinExistence type="predicted"/>
<gene>
    <name evidence="1" type="ORF">Val02_37240</name>
</gene>
<name>A0A8J3YNC2_9ACTN</name>
<keyword evidence="2" id="KW-1185">Reference proteome</keyword>
<dbReference type="RefSeq" id="WP_203900349.1">
    <property type="nucleotide sequence ID" value="NZ_BOPF01000012.1"/>
</dbReference>
<evidence type="ECO:0000313" key="1">
    <source>
        <dbReference type="EMBL" id="GIJ46838.1"/>
    </source>
</evidence>
<protein>
    <submittedName>
        <fullName evidence="1">Uncharacterized protein</fullName>
    </submittedName>
</protein>
<dbReference type="EMBL" id="BOPF01000012">
    <property type="protein sequence ID" value="GIJ46838.1"/>
    <property type="molecule type" value="Genomic_DNA"/>
</dbReference>
<organism evidence="1 2">
    <name type="scientific">Virgisporangium aliadipatigenens</name>
    <dbReference type="NCBI Taxonomy" id="741659"/>
    <lineage>
        <taxon>Bacteria</taxon>
        <taxon>Bacillati</taxon>
        <taxon>Actinomycetota</taxon>
        <taxon>Actinomycetes</taxon>
        <taxon>Micromonosporales</taxon>
        <taxon>Micromonosporaceae</taxon>
        <taxon>Virgisporangium</taxon>
    </lineage>
</organism>
<dbReference type="Proteomes" id="UP000619260">
    <property type="component" value="Unassembled WGS sequence"/>
</dbReference>
<reference evidence="1" key="1">
    <citation type="submission" date="2021-01" db="EMBL/GenBank/DDBJ databases">
        <title>Whole genome shotgun sequence of Virgisporangium aliadipatigenens NBRC 105644.</title>
        <authorList>
            <person name="Komaki H."/>
            <person name="Tamura T."/>
        </authorList>
    </citation>
    <scope>NUCLEOTIDE SEQUENCE</scope>
    <source>
        <strain evidence="1">NBRC 105644</strain>
    </source>
</reference>
<dbReference type="AlphaFoldDB" id="A0A8J3YNC2"/>
<evidence type="ECO:0000313" key="2">
    <source>
        <dbReference type="Proteomes" id="UP000619260"/>
    </source>
</evidence>
<accession>A0A8J3YNC2</accession>
<comment type="caution">
    <text evidence="1">The sequence shown here is derived from an EMBL/GenBank/DDBJ whole genome shotgun (WGS) entry which is preliminary data.</text>
</comment>